<evidence type="ECO:0000259" key="4">
    <source>
        <dbReference type="SMART" id="SM00848"/>
    </source>
</evidence>
<dbReference type="GO" id="GO:0008234">
    <property type="term" value="F:cysteine-type peptidase activity"/>
    <property type="evidence" value="ECO:0007669"/>
    <property type="project" value="InterPro"/>
</dbReference>
<proteinExistence type="inferred from homology"/>
<dbReference type="GO" id="GO:0006508">
    <property type="term" value="P:proteolysis"/>
    <property type="evidence" value="ECO:0007669"/>
    <property type="project" value="InterPro"/>
</dbReference>
<dbReference type="SUPFAM" id="SSF54001">
    <property type="entry name" value="Cysteine proteinases"/>
    <property type="match status" value="1"/>
</dbReference>
<evidence type="ECO:0000256" key="1">
    <source>
        <dbReference type="ARBA" id="ARBA00008455"/>
    </source>
</evidence>
<dbReference type="Pfam" id="PF00112">
    <property type="entry name" value="Peptidase_C1"/>
    <property type="match status" value="1"/>
</dbReference>
<dbReference type="InterPro" id="IPR000668">
    <property type="entry name" value="Peptidase_C1A_C"/>
</dbReference>
<feature type="domain" description="Peptidase C1A papain C-terminal" evidence="3">
    <location>
        <begin position="147"/>
        <end position="375"/>
    </location>
</feature>
<feature type="signal peptide" evidence="2">
    <location>
        <begin position="1"/>
        <end position="18"/>
    </location>
</feature>
<dbReference type="PANTHER" id="PTHR12411">
    <property type="entry name" value="CYSTEINE PROTEASE FAMILY C1-RELATED"/>
    <property type="match status" value="1"/>
</dbReference>
<dbReference type="InterPro" id="IPR039417">
    <property type="entry name" value="Peptidase_C1A_papain-like"/>
</dbReference>
<protein>
    <submittedName>
        <fullName evidence="5">Uncharacterized protein</fullName>
    </submittedName>
</protein>
<dbReference type="RefSeq" id="XP_003094345.2">
    <property type="nucleotide sequence ID" value="XM_003094297.2"/>
</dbReference>
<dbReference type="InterPro" id="IPR038765">
    <property type="entry name" value="Papain-like_cys_pep_sf"/>
</dbReference>
<evidence type="ECO:0000259" key="3">
    <source>
        <dbReference type="SMART" id="SM00645"/>
    </source>
</evidence>
<dbReference type="InterPro" id="IPR013128">
    <property type="entry name" value="Peptidase_C1A"/>
</dbReference>
<dbReference type="AlphaFoldDB" id="A0A6A5GJM2"/>
<dbReference type="Proteomes" id="UP000483820">
    <property type="component" value="Chromosome V"/>
</dbReference>
<dbReference type="SMART" id="SM00645">
    <property type="entry name" value="Pept_C1"/>
    <property type="match status" value="1"/>
</dbReference>
<evidence type="ECO:0000256" key="2">
    <source>
        <dbReference type="SAM" id="SignalP"/>
    </source>
</evidence>
<dbReference type="CTD" id="9812967"/>
<feature type="domain" description="Cathepsin propeptide inhibitor" evidence="4">
    <location>
        <begin position="44"/>
        <end position="104"/>
    </location>
</feature>
<evidence type="ECO:0000313" key="5">
    <source>
        <dbReference type="EMBL" id="KAF1755470.1"/>
    </source>
</evidence>
<reference evidence="5 6" key="1">
    <citation type="submission" date="2019-12" db="EMBL/GenBank/DDBJ databases">
        <title>Chromosome-level assembly of the Caenorhabditis remanei genome.</title>
        <authorList>
            <person name="Teterina A.A."/>
            <person name="Willis J.H."/>
            <person name="Phillips P.C."/>
        </authorList>
    </citation>
    <scope>NUCLEOTIDE SEQUENCE [LARGE SCALE GENOMIC DNA]</scope>
    <source>
        <strain evidence="5 6">PX506</strain>
        <tissue evidence="5">Whole organism</tissue>
    </source>
</reference>
<dbReference type="EMBL" id="WUAV01000005">
    <property type="protein sequence ID" value="KAF1755470.1"/>
    <property type="molecule type" value="Genomic_DNA"/>
</dbReference>
<name>A0A6A5GJM2_CAERE</name>
<accession>A0A6A5GJM2</accession>
<sequence>MRYFTVFLTALPIFGVISVDKFEMPEFFEINVNRENPDEIYKAFEDFKIKYHRKYKDESEAQQRFNNFVKSYNSVNALNAKSAERGLDTKFAINKFADLSSQEFSGRLSHAAPNNTGIPMLDLEKDKSFFRATETNKTRHKRRSTRYPDYFDLRTEKVNGRFIIGPVKDQGKCACCWGFAVAGLVETVNAANEGRFTSLSDQELCDCGTEGTPGCQGGSLVLGVEYVRRYGLSAEEDYPYDQARAYSTDQCRARMTERVVRAKSFNFARINTRKAEEQIIHVLTKWRAPVAVYFKVGEQFKHYERGVIIDDDCRGAKDWHAGIIVGYDTIRDNRGRSYNYWIIKNSWGDWAEEGYVRVIRGQDWCAIEDSPMTGDIRSHDDYY</sequence>
<comment type="similarity">
    <text evidence="1">Belongs to the peptidase C1 family.</text>
</comment>
<dbReference type="PRINTS" id="PR00705">
    <property type="entry name" value="PAPAIN"/>
</dbReference>
<feature type="chain" id="PRO_5025492427" evidence="2">
    <location>
        <begin position="19"/>
        <end position="383"/>
    </location>
</feature>
<dbReference type="GeneID" id="9812967"/>
<evidence type="ECO:0000313" key="6">
    <source>
        <dbReference type="Proteomes" id="UP000483820"/>
    </source>
</evidence>
<dbReference type="FunFam" id="3.90.70.10:FF:000103">
    <property type="entry name" value="Hypothetical LOC496748"/>
    <property type="match status" value="1"/>
</dbReference>
<dbReference type="Pfam" id="PF08246">
    <property type="entry name" value="Inhibitor_I29"/>
    <property type="match status" value="1"/>
</dbReference>
<comment type="caution">
    <text evidence="5">The sequence shown here is derived from an EMBL/GenBank/DDBJ whole genome shotgun (WGS) entry which is preliminary data.</text>
</comment>
<dbReference type="Gene3D" id="3.90.70.10">
    <property type="entry name" value="Cysteine proteinases"/>
    <property type="match status" value="1"/>
</dbReference>
<dbReference type="InterPro" id="IPR013201">
    <property type="entry name" value="Prot_inhib_I29"/>
</dbReference>
<dbReference type="CDD" id="cd02248">
    <property type="entry name" value="Peptidase_C1A"/>
    <property type="match status" value="1"/>
</dbReference>
<organism evidence="5 6">
    <name type="scientific">Caenorhabditis remanei</name>
    <name type="common">Caenorhabditis vulgaris</name>
    <dbReference type="NCBI Taxonomy" id="31234"/>
    <lineage>
        <taxon>Eukaryota</taxon>
        <taxon>Metazoa</taxon>
        <taxon>Ecdysozoa</taxon>
        <taxon>Nematoda</taxon>
        <taxon>Chromadorea</taxon>
        <taxon>Rhabditida</taxon>
        <taxon>Rhabditina</taxon>
        <taxon>Rhabditomorpha</taxon>
        <taxon>Rhabditoidea</taxon>
        <taxon>Rhabditidae</taxon>
        <taxon>Peloderinae</taxon>
        <taxon>Caenorhabditis</taxon>
    </lineage>
</organism>
<gene>
    <name evidence="5" type="ORF">GCK72_022039</name>
</gene>
<dbReference type="KEGG" id="crq:GCK72_022039"/>
<keyword evidence="2" id="KW-0732">Signal</keyword>
<dbReference type="SMART" id="SM00848">
    <property type="entry name" value="Inhibitor_I29"/>
    <property type="match status" value="1"/>
</dbReference>